<dbReference type="NCBIfam" id="TIGR00517">
    <property type="entry name" value="acyl_carrier"/>
    <property type="match status" value="1"/>
</dbReference>
<comment type="PTM">
    <text evidence="10">4'-phosphopantetheine is transferred from CoA to a specific serine of apo-ACP by acpS.</text>
</comment>
<gene>
    <name evidence="8 12" type="primary">acpP</name>
    <name evidence="12" type="ORF">YA0871_14795</name>
</gene>
<keyword evidence="3 8" id="KW-0597">Phosphoprotein</keyword>
<dbReference type="PANTHER" id="PTHR20863:SF76">
    <property type="entry name" value="CARRIER DOMAIN-CONTAINING PROTEIN"/>
    <property type="match status" value="1"/>
</dbReference>
<evidence type="ECO:0000313" key="13">
    <source>
        <dbReference type="Proteomes" id="UP000607562"/>
    </source>
</evidence>
<evidence type="ECO:0000256" key="3">
    <source>
        <dbReference type="ARBA" id="ARBA00022553"/>
    </source>
</evidence>
<dbReference type="NCBIfam" id="NF002150">
    <property type="entry name" value="PRK00982.1-4"/>
    <property type="match status" value="1"/>
</dbReference>
<evidence type="ECO:0000313" key="12">
    <source>
        <dbReference type="EMBL" id="MBI6633931.1"/>
    </source>
</evidence>
<dbReference type="NCBIfam" id="NF002149">
    <property type="entry name" value="PRK00982.1-3"/>
    <property type="match status" value="1"/>
</dbReference>
<accession>A0ABS0V0W6</accession>
<reference evidence="12 13" key="1">
    <citation type="submission" date="2020-12" db="EMBL/GenBank/DDBJ databases">
        <title>Comparative genomic insights into the epidemiology and virulence of plant pathogenic Pseudomonads from Turkey.</title>
        <authorList>
            <person name="Dillon M."/>
            <person name="Ruiz-Bedoya T."/>
            <person name="Bendalovic-Torma C."/>
            <person name="Guttman K.M."/>
            <person name="Kwak H."/>
            <person name="Middleton M.A."/>
            <person name="Wang P.W."/>
            <person name="Horuz S."/>
            <person name="Aysan Y."/>
            <person name="Guttman D.S."/>
        </authorList>
    </citation>
    <scope>NUCLEOTIDE SEQUENCE [LARGE SCALE GENOMIC DNA]</scope>
    <source>
        <strain evidence="12 13">Marul_2_1</strain>
    </source>
</reference>
<dbReference type="NCBIfam" id="NF002148">
    <property type="entry name" value="PRK00982.1-2"/>
    <property type="match status" value="1"/>
</dbReference>
<comment type="PTM">
    <text evidence="8">4'-phosphopantetheine is transferred from CoA to a specific serine of apo-ACP by AcpS. This modification is essential for activity because fatty acids are bound in thioester linkage to the sulfhydryl of the prosthetic group.</text>
</comment>
<evidence type="ECO:0000256" key="5">
    <source>
        <dbReference type="ARBA" id="ARBA00023098"/>
    </source>
</evidence>
<dbReference type="PROSITE" id="PS00012">
    <property type="entry name" value="PHOSPHOPANTETHEINE"/>
    <property type="match status" value="1"/>
</dbReference>
<evidence type="ECO:0000259" key="11">
    <source>
        <dbReference type="PROSITE" id="PS50075"/>
    </source>
</evidence>
<dbReference type="PANTHER" id="PTHR20863">
    <property type="entry name" value="ACYL CARRIER PROTEIN"/>
    <property type="match status" value="1"/>
</dbReference>
<comment type="pathway">
    <text evidence="7">Glycolipid biosynthesis; KDO(2)-lipid A biosynthesis.</text>
</comment>
<evidence type="ECO:0000256" key="4">
    <source>
        <dbReference type="ARBA" id="ARBA00022832"/>
    </source>
</evidence>
<evidence type="ECO:0000256" key="8">
    <source>
        <dbReference type="HAMAP-Rule" id="MF_01217"/>
    </source>
</evidence>
<comment type="pathway">
    <text evidence="8 10">Lipid metabolism; fatty acid biosynthesis.</text>
</comment>
<comment type="similarity">
    <text evidence="8">Belongs to the acyl carrier protein (ACP) family.</text>
</comment>
<keyword evidence="5 8" id="KW-0443">Lipid metabolism</keyword>
<evidence type="ECO:0000256" key="9">
    <source>
        <dbReference type="NCBIfam" id="TIGR00517"/>
    </source>
</evidence>
<comment type="caution">
    <text evidence="12">The sequence shown here is derived from an EMBL/GenBank/DDBJ whole genome shotgun (WGS) entry which is preliminary data.</text>
</comment>
<organism evidence="12 13">
    <name type="scientific">Pseudomonas paralactis</name>
    <dbReference type="NCBI Taxonomy" id="1615673"/>
    <lineage>
        <taxon>Bacteria</taxon>
        <taxon>Pseudomonadati</taxon>
        <taxon>Pseudomonadota</taxon>
        <taxon>Gammaproteobacteria</taxon>
        <taxon>Pseudomonadales</taxon>
        <taxon>Pseudomonadaceae</taxon>
        <taxon>Pseudomonas</taxon>
    </lineage>
</organism>
<keyword evidence="13" id="KW-1185">Reference proteome</keyword>
<keyword evidence="8" id="KW-0963">Cytoplasm</keyword>
<dbReference type="InterPro" id="IPR036736">
    <property type="entry name" value="ACP-like_sf"/>
</dbReference>
<evidence type="ECO:0000256" key="2">
    <source>
        <dbReference type="ARBA" id="ARBA00022516"/>
    </source>
</evidence>
<keyword evidence="4 8" id="KW-0276">Fatty acid metabolism</keyword>
<dbReference type="NCBIfam" id="NF002151">
    <property type="entry name" value="PRK00982.1-5"/>
    <property type="match status" value="1"/>
</dbReference>
<dbReference type="HAMAP" id="MF_01217">
    <property type="entry name" value="Acyl_carrier"/>
    <property type="match status" value="1"/>
</dbReference>
<dbReference type="PROSITE" id="PS50075">
    <property type="entry name" value="CARRIER"/>
    <property type="match status" value="1"/>
</dbReference>
<keyword evidence="6 8" id="KW-0275">Fatty acid biosynthesis</keyword>
<dbReference type="EMBL" id="JAEILM010000043">
    <property type="protein sequence ID" value="MBI6633931.1"/>
    <property type="molecule type" value="Genomic_DNA"/>
</dbReference>
<evidence type="ECO:0000256" key="10">
    <source>
        <dbReference type="RuleBase" id="RU003545"/>
    </source>
</evidence>
<dbReference type="InterPro" id="IPR009081">
    <property type="entry name" value="PP-bd_ACP"/>
</dbReference>
<proteinExistence type="inferred from homology"/>
<comment type="subcellular location">
    <subcellularLocation>
        <location evidence="8">Cytoplasm</location>
    </subcellularLocation>
</comment>
<dbReference type="Gene3D" id="1.10.1200.10">
    <property type="entry name" value="ACP-like"/>
    <property type="match status" value="1"/>
</dbReference>
<dbReference type="SUPFAM" id="SSF47336">
    <property type="entry name" value="ACP-like"/>
    <property type="match status" value="1"/>
</dbReference>
<keyword evidence="1 8" id="KW-0596">Phosphopantetheine</keyword>
<dbReference type="InterPro" id="IPR003231">
    <property type="entry name" value="ACP"/>
</dbReference>
<dbReference type="Pfam" id="PF00550">
    <property type="entry name" value="PP-binding"/>
    <property type="match status" value="1"/>
</dbReference>
<feature type="domain" description="Carrier" evidence="11">
    <location>
        <begin position="2"/>
        <end position="77"/>
    </location>
</feature>
<keyword evidence="2 8" id="KW-0444">Lipid biosynthesis</keyword>
<evidence type="ECO:0000256" key="6">
    <source>
        <dbReference type="ARBA" id="ARBA00023160"/>
    </source>
</evidence>
<protein>
    <recommendedName>
        <fullName evidence="8 9">Acyl carrier protein</fullName>
        <shortName evidence="8">ACP</shortName>
    </recommendedName>
</protein>
<comment type="function">
    <text evidence="8 10">Carrier of the growing fatty acid chain in fatty acid biosynthesis.</text>
</comment>
<name>A0ABS0V0W6_9PSED</name>
<evidence type="ECO:0000256" key="7">
    <source>
        <dbReference type="ARBA" id="ARBA00024328"/>
    </source>
</evidence>
<feature type="modified residue" description="O-(pantetheine 4'-phosphoryl)serine" evidence="8">
    <location>
        <position position="37"/>
    </location>
</feature>
<dbReference type="RefSeq" id="WP_198707758.1">
    <property type="nucleotide sequence ID" value="NZ_JAEILM010000043.1"/>
</dbReference>
<dbReference type="InterPro" id="IPR006162">
    <property type="entry name" value="Ppantetheine_attach_site"/>
</dbReference>
<sequence>MSDIEQRVRTIVSEQLGIDVAQVRNEASLIGDLGASSLDAVELVMALEDAFDVEIPDQDSETITTVQDAINLMMNMTNR</sequence>
<evidence type="ECO:0000256" key="1">
    <source>
        <dbReference type="ARBA" id="ARBA00022450"/>
    </source>
</evidence>
<dbReference type="Proteomes" id="UP000607562">
    <property type="component" value="Unassembled WGS sequence"/>
</dbReference>